<dbReference type="InterPro" id="IPR021827">
    <property type="entry name" value="Nup186/Nup192/Nup205"/>
</dbReference>
<evidence type="ECO:0000313" key="5">
    <source>
        <dbReference type="EMBL" id="KAH0506697.1"/>
    </source>
</evidence>
<dbReference type="Proteomes" id="UP000710432">
    <property type="component" value="Unassembled WGS sequence"/>
</dbReference>
<dbReference type="PANTHER" id="PTHR31344">
    <property type="entry name" value="NUCLEAR PORE COMPLEX PROTEIN NUP205"/>
    <property type="match status" value="1"/>
</dbReference>
<dbReference type="InterPro" id="IPR016024">
    <property type="entry name" value="ARM-type_fold"/>
</dbReference>
<dbReference type="GO" id="GO:0017056">
    <property type="term" value="F:structural constituent of nuclear pore"/>
    <property type="evidence" value="ECO:0007669"/>
    <property type="project" value="TreeGrafter"/>
</dbReference>
<gene>
    <name evidence="5" type="ORF">LTLLF_105510</name>
</gene>
<protein>
    <submittedName>
        <fullName evidence="5">Nuclear pore complex protein Nup205</fullName>
    </submittedName>
</protein>
<comment type="subcellular location">
    <subcellularLocation>
        <location evidence="1">Nucleus</location>
    </subcellularLocation>
</comment>
<sequence>MRRFRKPVQRVLPSRGNKEPDFSLSSSLKKLLSSVTFLILGSCQLLSFSLPVSDLIKECKQSLAESLFAWACQSPFAKDDTLLLIGHLERVTVEANGSLDAVNLALLMALLYCFDTSFIEQSTEERDDMIHQLPLLTERQYIATIHSRLQDSQPWKLPGLQATVRLAWALALRGISQLPDVTVFAYSLQIGELYKKNPFHLELALEYWCPSEPLQTPTIMGSYLGVAHQRPPQRQVVLSKFVRQMGDLLPPTIYIPYLKMLQGLASGPQCAHYCFSLLKVNGSSHVENIQGAGGSPVSWEHFFQSLLLYHEHLRKDLPSADSVQYRHLPSRGITQKEQDGLIAFLQLTSTIITWSENARLALCEHPQWTPVVVILGLLQCSIPPVLKAELLKTLAAFGKSPEIAASLWQSLEYTQILQTVRVPSQRQAIGIEVELNEIESRCEEYPLTRAFCQLISTLVESSFPSNLGAGLRPPGFDPYLQFLRDSWEVAEVVLEVFYKLLRDYEPQLEDFVDQFVELQGEEIIAYKPPGFSLMYHLLNESPMLELALSLLEEGVKQLDTYAPFPGKKHLEKAVQHCLALLNLTLQKENLFMDLLRESQLALIVSPLEQLLQGVNPRTKKADNVVNIARYLYHGNSNPELAFESAKILCCISCNSNIQIKLVGDFTHDQSVSQKLMAGFIECLDSEDTEEFVRVEEGSEYEKKLAAIRHETRIHILNLLITSLECNPPNLALYLLGFELKKPISTTNLQDPGVLGCPRTCLHAILNILEKGTEGRTGPVVVQEYPQLAELCYQVRSG</sequence>
<dbReference type="GO" id="GO:0044611">
    <property type="term" value="C:nuclear pore inner ring"/>
    <property type="evidence" value="ECO:0007669"/>
    <property type="project" value="TreeGrafter"/>
</dbReference>
<keyword evidence="3" id="KW-0813">Transport</keyword>
<accession>A0A8J6G953</accession>
<dbReference type="GO" id="GO:0006999">
    <property type="term" value="P:nuclear pore organization"/>
    <property type="evidence" value="ECO:0007669"/>
    <property type="project" value="TreeGrafter"/>
</dbReference>
<keyword evidence="4" id="KW-0539">Nucleus</keyword>
<evidence type="ECO:0000256" key="1">
    <source>
        <dbReference type="ARBA" id="ARBA00004123"/>
    </source>
</evidence>
<reference evidence="5" key="1">
    <citation type="submission" date="2020-03" db="EMBL/GenBank/DDBJ databases">
        <title>Studies in the Genomics of Life Span.</title>
        <authorList>
            <person name="Glass D."/>
        </authorList>
    </citation>
    <scope>NUCLEOTIDE SEQUENCE</scope>
    <source>
        <strain evidence="5">LTLLF</strain>
        <tissue evidence="5">Muscle</tissue>
    </source>
</reference>
<comment type="similarity">
    <text evidence="2">Belongs to the NUP186/NUP192/NUP205 family.</text>
</comment>
<name>A0A8J6G953_MICOH</name>
<dbReference type="EMBL" id="JAATJU010023968">
    <property type="protein sequence ID" value="KAH0506697.1"/>
    <property type="molecule type" value="Genomic_DNA"/>
</dbReference>
<dbReference type="PANTHER" id="PTHR31344:SF0">
    <property type="entry name" value="NUCLEAR PORE COMPLEX PROTEIN NUP205"/>
    <property type="match status" value="1"/>
</dbReference>
<organism evidence="5 6">
    <name type="scientific">Microtus ochrogaster</name>
    <name type="common">Prairie vole</name>
    <dbReference type="NCBI Taxonomy" id="79684"/>
    <lineage>
        <taxon>Eukaryota</taxon>
        <taxon>Metazoa</taxon>
        <taxon>Chordata</taxon>
        <taxon>Craniata</taxon>
        <taxon>Vertebrata</taxon>
        <taxon>Euteleostomi</taxon>
        <taxon>Mammalia</taxon>
        <taxon>Eutheria</taxon>
        <taxon>Euarchontoglires</taxon>
        <taxon>Glires</taxon>
        <taxon>Rodentia</taxon>
        <taxon>Myomorpha</taxon>
        <taxon>Muroidea</taxon>
        <taxon>Cricetidae</taxon>
        <taxon>Arvicolinae</taxon>
        <taxon>Microtus</taxon>
    </lineage>
</organism>
<evidence type="ECO:0000313" key="6">
    <source>
        <dbReference type="Proteomes" id="UP000710432"/>
    </source>
</evidence>
<evidence type="ECO:0000256" key="2">
    <source>
        <dbReference type="ARBA" id="ARBA00005892"/>
    </source>
</evidence>
<evidence type="ECO:0000256" key="3">
    <source>
        <dbReference type="ARBA" id="ARBA00022448"/>
    </source>
</evidence>
<evidence type="ECO:0000256" key="4">
    <source>
        <dbReference type="ARBA" id="ARBA00023242"/>
    </source>
</evidence>
<dbReference type="SUPFAM" id="SSF48371">
    <property type="entry name" value="ARM repeat"/>
    <property type="match status" value="1"/>
</dbReference>
<dbReference type="Pfam" id="PF11894">
    <property type="entry name" value="Nup192"/>
    <property type="match status" value="2"/>
</dbReference>
<proteinExistence type="inferred from homology"/>
<dbReference type="AlphaFoldDB" id="A0A8J6G953"/>
<comment type="caution">
    <text evidence="5">The sequence shown here is derived from an EMBL/GenBank/DDBJ whole genome shotgun (WGS) entry which is preliminary data.</text>
</comment>